<dbReference type="RefSeq" id="WP_144756519.1">
    <property type="nucleotide sequence ID" value="NZ_VMNW02000068.1"/>
</dbReference>
<protein>
    <submittedName>
        <fullName evidence="1">Uncharacterized protein</fullName>
    </submittedName>
</protein>
<evidence type="ECO:0000313" key="1">
    <source>
        <dbReference type="EMBL" id="KAA9154205.1"/>
    </source>
</evidence>
<sequence>MAVGFRSFLRLAPGQELLGTVVEHLGRWLASKEIHLDAGRQGHYLLDHDDLVTIRRDRCGAGEFYQWRRQHPDAQPRDVWRTTFTVLEQPAEPGWLWAEIETRDDVTAIGEAPYNRCMSVPSVLRGLLGELTAMDGRTEMAPGPQWVTANHLPDLMDYLADETRRGPVYMISQGKRPFEEFDRWAREITWHLVGLGSAFLLDETVEAGFNEMVGKAHALPAGTMRTYLPDVCLDSLEDPLRHKILGRTRIVATDTRRLARMLGRAERDRAARVQIPADARELAQRYEPTPMPAVPEREQHRLLQELQAENDRLREALKTRPRLHVAGLQEERLSAS</sequence>
<reference evidence="1" key="1">
    <citation type="submission" date="2019-09" db="EMBL/GenBank/DDBJ databases">
        <authorList>
            <person name="Teo W.F.A."/>
            <person name="Duangmal K."/>
        </authorList>
    </citation>
    <scope>NUCLEOTIDE SEQUENCE [LARGE SCALE GENOMIC DNA]</scope>
    <source>
        <strain evidence="1">K81G1</strain>
    </source>
</reference>
<comment type="caution">
    <text evidence="1">The sequence shown here is derived from an EMBL/GenBank/DDBJ whole genome shotgun (WGS) entry which is preliminary data.</text>
</comment>
<organism evidence="1 2">
    <name type="scientific">Amycolatopsis acidicola</name>
    <dbReference type="NCBI Taxonomy" id="2596893"/>
    <lineage>
        <taxon>Bacteria</taxon>
        <taxon>Bacillati</taxon>
        <taxon>Actinomycetota</taxon>
        <taxon>Actinomycetes</taxon>
        <taxon>Pseudonocardiales</taxon>
        <taxon>Pseudonocardiaceae</taxon>
        <taxon>Amycolatopsis</taxon>
    </lineage>
</organism>
<name>A0A5N0UUV0_9PSEU</name>
<gene>
    <name evidence="1" type="ORF">FPZ12_032755</name>
</gene>
<dbReference type="AlphaFoldDB" id="A0A5N0UUV0"/>
<evidence type="ECO:0000313" key="2">
    <source>
        <dbReference type="Proteomes" id="UP000319769"/>
    </source>
</evidence>
<proteinExistence type="predicted"/>
<dbReference type="OrthoDB" id="3246562at2"/>
<accession>A0A5N0UUV0</accession>
<dbReference type="EMBL" id="VMNW02000068">
    <property type="protein sequence ID" value="KAA9154205.1"/>
    <property type="molecule type" value="Genomic_DNA"/>
</dbReference>
<keyword evidence="2" id="KW-1185">Reference proteome</keyword>
<dbReference type="Proteomes" id="UP000319769">
    <property type="component" value="Unassembled WGS sequence"/>
</dbReference>